<dbReference type="EMBL" id="CAKP01000019">
    <property type="protein sequence ID" value="CCC58069.1"/>
    <property type="molecule type" value="Genomic_DNA"/>
</dbReference>
<dbReference type="GO" id="GO:0046961">
    <property type="term" value="F:proton-transporting ATPase activity, rotational mechanism"/>
    <property type="evidence" value="ECO:0007669"/>
    <property type="project" value="InterPro"/>
</dbReference>
<feature type="transmembrane region" description="Helical" evidence="9">
    <location>
        <begin position="568"/>
        <end position="595"/>
    </location>
</feature>
<evidence type="ECO:0000256" key="6">
    <source>
        <dbReference type="ARBA" id="ARBA00023065"/>
    </source>
</evidence>
<dbReference type="Pfam" id="PF01496">
    <property type="entry name" value="V_ATPase_I"/>
    <property type="match status" value="1"/>
</dbReference>
<dbReference type="InterPro" id="IPR002490">
    <property type="entry name" value="V-ATPase_116kDa_su"/>
</dbReference>
<organism evidence="10 11">
    <name type="scientific">Caloramator australicus RC3</name>
    <dbReference type="NCBI Taxonomy" id="857293"/>
    <lineage>
        <taxon>Bacteria</taxon>
        <taxon>Bacillati</taxon>
        <taxon>Bacillota</taxon>
        <taxon>Clostridia</taxon>
        <taxon>Eubacteriales</taxon>
        <taxon>Clostridiaceae</taxon>
        <taxon>Caloramator</taxon>
    </lineage>
</organism>
<evidence type="ECO:0000256" key="8">
    <source>
        <dbReference type="SAM" id="Coils"/>
    </source>
</evidence>
<protein>
    <submittedName>
        <fullName evidence="10">V-type ATP synthase subunit I</fullName>
        <ecNumber evidence="10">3.6.3.14</ecNumber>
    </submittedName>
</protein>
<feature type="transmembrane region" description="Helical" evidence="9">
    <location>
        <begin position="540"/>
        <end position="561"/>
    </location>
</feature>
<keyword evidence="8" id="KW-0175">Coiled coil</keyword>
<evidence type="ECO:0000256" key="4">
    <source>
        <dbReference type="ARBA" id="ARBA00022692"/>
    </source>
</evidence>
<dbReference type="PANTHER" id="PTHR11629">
    <property type="entry name" value="VACUOLAR PROTON ATPASES"/>
    <property type="match status" value="1"/>
</dbReference>
<dbReference type="GO" id="GO:0033179">
    <property type="term" value="C:proton-transporting V-type ATPase, V0 domain"/>
    <property type="evidence" value="ECO:0007669"/>
    <property type="project" value="InterPro"/>
</dbReference>
<feature type="transmembrane region" description="Helical" evidence="9">
    <location>
        <begin position="357"/>
        <end position="383"/>
    </location>
</feature>
<dbReference type="GO" id="GO:0051117">
    <property type="term" value="F:ATPase binding"/>
    <property type="evidence" value="ECO:0007669"/>
    <property type="project" value="TreeGrafter"/>
</dbReference>
<keyword evidence="6" id="KW-0406">Ion transport</keyword>
<keyword evidence="4 9" id="KW-0812">Transmembrane</keyword>
<feature type="coiled-coil region" evidence="8">
    <location>
        <begin position="225"/>
        <end position="259"/>
    </location>
</feature>
<dbReference type="EC" id="3.6.3.14" evidence="10"/>
<feature type="transmembrane region" description="Helical" evidence="9">
    <location>
        <begin position="437"/>
        <end position="454"/>
    </location>
</feature>
<evidence type="ECO:0000256" key="9">
    <source>
        <dbReference type="SAM" id="Phobius"/>
    </source>
</evidence>
<evidence type="ECO:0000256" key="7">
    <source>
        <dbReference type="ARBA" id="ARBA00023136"/>
    </source>
</evidence>
<dbReference type="STRING" id="857293.CAAU_0420"/>
<dbReference type="OrthoDB" id="9803814at2"/>
<comment type="subcellular location">
    <subcellularLocation>
        <location evidence="1">Membrane</location>
        <topology evidence="1">Multi-pass membrane protein</topology>
    </subcellularLocation>
</comment>
<proteinExistence type="inferred from homology"/>
<evidence type="ECO:0000256" key="1">
    <source>
        <dbReference type="ARBA" id="ARBA00004141"/>
    </source>
</evidence>
<evidence type="ECO:0000313" key="11">
    <source>
        <dbReference type="Proteomes" id="UP000007652"/>
    </source>
</evidence>
<feature type="transmembrane region" description="Helical" evidence="9">
    <location>
        <begin position="516"/>
        <end position="534"/>
    </location>
</feature>
<dbReference type="GO" id="GO:0007035">
    <property type="term" value="P:vacuolar acidification"/>
    <property type="evidence" value="ECO:0007669"/>
    <property type="project" value="TreeGrafter"/>
</dbReference>
<name>G0V4M9_9CLOT</name>
<accession>G0V4M9</accession>
<dbReference type="PANTHER" id="PTHR11629:SF63">
    <property type="entry name" value="V-TYPE PROTON ATPASE SUBUNIT A"/>
    <property type="match status" value="1"/>
</dbReference>
<keyword evidence="10" id="KW-0378">Hydrolase</keyword>
<reference evidence="10 11" key="1">
    <citation type="journal article" date="2011" name="J. Bacteriol.">
        <title>Draft genome sequence of Caloramator australicus strain RC3T, a thermoanaerobe from the Great Artesian Basin of Australia.</title>
        <authorList>
            <person name="Ogg C.D."/>
            <person name="Patel B.K.C."/>
        </authorList>
    </citation>
    <scope>NUCLEOTIDE SEQUENCE [LARGE SCALE GENOMIC DNA]</scope>
    <source>
        <strain evidence="10 11">RC3</strain>
    </source>
</reference>
<dbReference type="RefSeq" id="WP_008907787.1">
    <property type="nucleotide sequence ID" value="NZ_CAKP01000019.1"/>
</dbReference>
<keyword evidence="5 9" id="KW-1133">Transmembrane helix</keyword>
<dbReference type="Gene3D" id="1.20.1460.20">
    <property type="match status" value="1"/>
</dbReference>
<comment type="caution">
    <text evidence="10">The sequence shown here is derived from an EMBL/GenBank/DDBJ whole genome shotgun (WGS) entry which is preliminary data.</text>
</comment>
<keyword evidence="3" id="KW-0813">Transport</keyword>
<keyword evidence="7 9" id="KW-0472">Membrane</keyword>
<dbReference type="Gene3D" id="3.30.70.2750">
    <property type="match status" value="1"/>
</dbReference>
<evidence type="ECO:0000313" key="10">
    <source>
        <dbReference type="EMBL" id="CCC58069.1"/>
    </source>
</evidence>
<dbReference type="eggNOG" id="COG1269">
    <property type="taxonomic scope" value="Bacteria"/>
</dbReference>
<comment type="similarity">
    <text evidence="2">Belongs to the V-ATPase 116 kDa subunit family.</text>
</comment>
<dbReference type="AlphaFoldDB" id="G0V4M9"/>
<feature type="transmembrane region" description="Helical" evidence="9">
    <location>
        <begin position="395"/>
        <end position="417"/>
    </location>
</feature>
<dbReference type="GO" id="GO:0016787">
    <property type="term" value="F:hydrolase activity"/>
    <property type="evidence" value="ECO:0007669"/>
    <property type="project" value="UniProtKB-KW"/>
</dbReference>
<evidence type="ECO:0000256" key="3">
    <source>
        <dbReference type="ARBA" id="ARBA00022448"/>
    </source>
</evidence>
<keyword evidence="11" id="KW-1185">Reference proteome</keyword>
<dbReference type="Gene3D" id="3.30.70.2170">
    <property type="match status" value="1"/>
</dbReference>
<evidence type="ECO:0000256" key="5">
    <source>
        <dbReference type="ARBA" id="ARBA00022989"/>
    </source>
</evidence>
<feature type="transmembrane region" description="Helical" evidence="9">
    <location>
        <begin position="466"/>
        <end position="487"/>
    </location>
</feature>
<dbReference type="Proteomes" id="UP000007652">
    <property type="component" value="Unassembled WGS sequence"/>
</dbReference>
<dbReference type="GO" id="GO:0016471">
    <property type="term" value="C:vacuolar proton-transporting V-type ATPase complex"/>
    <property type="evidence" value="ECO:0007669"/>
    <property type="project" value="TreeGrafter"/>
</dbReference>
<evidence type="ECO:0000256" key="2">
    <source>
        <dbReference type="ARBA" id="ARBA00009904"/>
    </source>
</evidence>
<sequence length="630" mass="72050">MAIVKMKKLNLACAKEDKEKILKLLQKLGVVQIVDLKDKLEDTDYEKEKPSNEVEYEFAKVKFTYEFLKQYSEEKKGIFTPKNVLSFEEFERLDSHLDWEEYYKAAKFIEESMNTNRTKKGKVLSLIDQYSNWVNLDVSEAELKSLKNVAYFIGTVNKKYKEQLLIELNETFKEIYIETIFEKQNDVNILVLAHKDKFNEVSEVLKKYGFAKTNLEFDKTPKEKILELNKEIESLEEEYQKLIERAKEAAKNIEDVEKIYDYFYSKLQLEQAKSKLVLTKKTAVLTGWIPEDKVDVVKENVQNKFKHVFIEVEDAEFENAPVLLKNNWLSEPFEVVTSMYALPKPTEIDPTPILTPFFLLFFGMMMADVGYGILMFLVGILGLKFTNIEGDLKKLLKLILYCSIPTIAFGLLYGSFFGGIIKLKPLWVDPVNEPMEILKWSIIFGIVHLYVGLGTKAYMLIKNGKVLDAFFDVGAWYLLLSGLIWMFLGGGTIAKVLAILGALIILLTHGRENKTIVGKFFGGFYSLYGVTGYLGDALSYSRLLALGLASGLIGWSFNLLISLLGKGVVVYIFGPLIFIAGHTFNFLIGILGTYVHTSRLQYLEFFGKFYEGGGKAFEPLKIKTKFIKVE</sequence>
<gene>
    <name evidence="10" type="ORF">CAAU_0420</name>
</gene>